<dbReference type="Pfam" id="PF04479">
    <property type="entry name" value="RTA1"/>
    <property type="match status" value="1"/>
</dbReference>
<sequence>MGIFKVNGYVPTKWLGIVAVISFAVSGIINILQIIKYRNRASIISFIGTTGEVIAWIARLYSSSHSNDTSLVSAGLQSAMIMDFPVFYTAQLYTAIKHLITQYGANVDILGSTFYGLAFIICDIISLLIQFAGGNIAIGANENSRKERIGSTIMLLGICLQLVTVFTFAGCSLDYWYNHHYSKSYGDLT</sequence>
<feature type="transmembrane region" description="Helical" evidence="5">
    <location>
        <begin position="14"/>
        <end position="35"/>
    </location>
</feature>
<organism evidence="6 7">
    <name type="scientific">Schizosaccharomyces japonicus (strain yFS275 / FY16936)</name>
    <name type="common">Fission yeast</name>
    <dbReference type="NCBI Taxonomy" id="402676"/>
    <lineage>
        <taxon>Eukaryota</taxon>
        <taxon>Fungi</taxon>
        <taxon>Dikarya</taxon>
        <taxon>Ascomycota</taxon>
        <taxon>Taphrinomycotina</taxon>
        <taxon>Schizosaccharomycetes</taxon>
        <taxon>Schizosaccharomycetales</taxon>
        <taxon>Schizosaccharomycetaceae</taxon>
        <taxon>Schizosaccharomyces</taxon>
    </lineage>
</organism>
<dbReference type="VEuPathDB" id="FungiDB:SJAG_02943"/>
<evidence type="ECO:0000256" key="5">
    <source>
        <dbReference type="SAM" id="Phobius"/>
    </source>
</evidence>
<dbReference type="GeneID" id="7051720"/>
<comment type="subcellular location">
    <subcellularLocation>
        <location evidence="1">Membrane</location>
        <topology evidence="1">Multi-pass membrane protein</topology>
    </subcellularLocation>
</comment>
<dbReference type="RefSeq" id="XP_002174119.1">
    <property type="nucleotide sequence ID" value="XM_002174083.2"/>
</dbReference>
<keyword evidence="2 5" id="KW-0812">Transmembrane</keyword>
<keyword evidence="4 5" id="KW-0472">Membrane</keyword>
<dbReference type="PANTHER" id="PTHR31465:SF9">
    <property type="entry name" value="SPHINGOID LONG-CHAIN BASE TRANSPORTER RSB1"/>
    <property type="match status" value="1"/>
</dbReference>
<dbReference type="OrthoDB" id="3358017at2759"/>
<evidence type="ECO:0000313" key="7">
    <source>
        <dbReference type="Proteomes" id="UP000001744"/>
    </source>
</evidence>
<dbReference type="STRING" id="402676.B6K2W9"/>
<reference evidence="6 7" key="1">
    <citation type="journal article" date="2011" name="Science">
        <title>Comparative functional genomics of the fission yeasts.</title>
        <authorList>
            <person name="Rhind N."/>
            <person name="Chen Z."/>
            <person name="Yassour M."/>
            <person name="Thompson D.A."/>
            <person name="Haas B.J."/>
            <person name="Habib N."/>
            <person name="Wapinski I."/>
            <person name="Roy S."/>
            <person name="Lin M.F."/>
            <person name="Heiman D.I."/>
            <person name="Young S.K."/>
            <person name="Furuya K."/>
            <person name="Guo Y."/>
            <person name="Pidoux A."/>
            <person name="Chen H.M."/>
            <person name="Robbertse B."/>
            <person name="Goldberg J.M."/>
            <person name="Aoki K."/>
            <person name="Bayne E.H."/>
            <person name="Berlin A.M."/>
            <person name="Desjardins C.A."/>
            <person name="Dobbs E."/>
            <person name="Dukaj L."/>
            <person name="Fan L."/>
            <person name="FitzGerald M.G."/>
            <person name="French C."/>
            <person name="Gujja S."/>
            <person name="Hansen K."/>
            <person name="Keifenheim D."/>
            <person name="Levin J.Z."/>
            <person name="Mosher R.A."/>
            <person name="Mueller C.A."/>
            <person name="Pfiffner J."/>
            <person name="Priest M."/>
            <person name="Russ C."/>
            <person name="Smialowska A."/>
            <person name="Swoboda P."/>
            <person name="Sykes S.M."/>
            <person name="Vaughn M."/>
            <person name="Vengrova S."/>
            <person name="Yoder R."/>
            <person name="Zeng Q."/>
            <person name="Allshire R."/>
            <person name="Baulcombe D."/>
            <person name="Birren B.W."/>
            <person name="Brown W."/>
            <person name="Ekwall K."/>
            <person name="Kellis M."/>
            <person name="Leatherwood J."/>
            <person name="Levin H."/>
            <person name="Margalit H."/>
            <person name="Martienssen R."/>
            <person name="Nieduszynski C.A."/>
            <person name="Spatafora J.W."/>
            <person name="Friedman N."/>
            <person name="Dalgaard J.Z."/>
            <person name="Baumann P."/>
            <person name="Niki H."/>
            <person name="Regev A."/>
            <person name="Nusbaum C."/>
        </authorList>
    </citation>
    <scope>NUCLEOTIDE SEQUENCE [LARGE SCALE GENOMIC DNA]</scope>
    <source>
        <strain evidence="7">yFS275 / FY16936</strain>
    </source>
</reference>
<dbReference type="EMBL" id="KE651167">
    <property type="protein sequence ID" value="EEB07826.1"/>
    <property type="molecule type" value="Genomic_DNA"/>
</dbReference>
<keyword evidence="3 5" id="KW-1133">Transmembrane helix</keyword>
<feature type="transmembrane region" description="Helical" evidence="5">
    <location>
        <begin position="114"/>
        <end position="140"/>
    </location>
</feature>
<protein>
    <submittedName>
        <fullName evidence="6">Uncharacterized protein</fullName>
    </submittedName>
</protein>
<feature type="transmembrane region" description="Helical" evidence="5">
    <location>
        <begin position="152"/>
        <end position="177"/>
    </location>
</feature>
<dbReference type="PANTHER" id="PTHR31465">
    <property type="entry name" value="PROTEIN RTA1-RELATED"/>
    <property type="match status" value="1"/>
</dbReference>
<evidence type="ECO:0000313" key="6">
    <source>
        <dbReference type="EMBL" id="EEB07826.1"/>
    </source>
</evidence>
<gene>
    <name evidence="6" type="ORF">SJAG_02943</name>
</gene>
<feature type="transmembrane region" description="Helical" evidence="5">
    <location>
        <begin position="42"/>
        <end position="61"/>
    </location>
</feature>
<keyword evidence="7" id="KW-1185">Reference proteome</keyword>
<evidence type="ECO:0000256" key="2">
    <source>
        <dbReference type="ARBA" id="ARBA00022692"/>
    </source>
</evidence>
<name>B6K2W9_SCHJY</name>
<evidence type="ECO:0000256" key="1">
    <source>
        <dbReference type="ARBA" id="ARBA00004141"/>
    </source>
</evidence>
<evidence type="ECO:0000256" key="3">
    <source>
        <dbReference type="ARBA" id="ARBA00022989"/>
    </source>
</evidence>
<dbReference type="AlphaFoldDB" id="B6K2W9"/>
<evidence type="ECO:0000256" key="4">
    <source>
        <dbReference type="ARBA" id="ARBA00023136"/>
    </source>
</evidence>
<dbReference type="HOGENOM" id="CLU_1403190_0_0_1"/>
<dbReference type="InterPro" id="IPR007568">
    <property type="entry name" value="RTA1"/>
</dbReference>
<accession>B6K2W9</accession>
<dbReference type="Proteomes" id="UP000001744">
    <property type="component" value="Unassembled WGS sequence"/>
</dbReference>
<dbReference type="GO" id="GO:0005886">
    <property type="term" value="C:plasma membrane"/>
    <property type="evidence" value="ECO:0000318"/>
    <property type="project" value="GO_Central"/>
</dbReference>
<dbReference type="JaponicusDB" id="SJAG_02943"/>
<proteinExistence type="predicted"/>
<dbReference type="GO" id="GO:0000324">
    <property type="term" value="C:fungal-type vacuole"/>
    <property type="evidence" value="ECO:0000318"/>
    <property type="project" value="GO_Central"/>
</dbReference>